<keyword evidence="2" id="KW-1185">Reference proteome</keyword>
<evidence type="ECO:0000313" key="2">
    <source>
        <dbReference type="Proteomes" id="UP001187192"/>
    </source>
</evidence>
<dbReference type="Proteomes" id="UP001187192">
    <property type="component" value="Unassembled WGS sequence"/>
</dbReference>
<dbReference type="AlphaFoldDB" id="A0AA88DCM9"/>
<accession>A0AA88DCM9</accession>
<protein>
    <submittedName>
        <fullName evidence="1">Uncharacterized protein</fullName>
    </submittedName>
</protein>
<dbReference type="EMBL" id="BTGU01000037">
    <property type="protein sequence ID" value="GMN51326.1"/>
    <property type="molecule type" value="Genomic_DNA"/>
</dbReference>
<name>A0AA88DCM9_FICCA</name>
<comment type="caution">
    <text evidence="1">The sequence shown here is derived from an EMBL/GenBank/DDBJ whole genome shotgun (WGS) entry which is preliminary data.</text>
</comment>
<organism evidence="1 2">
    <name type="scientific">Ficus carica</name>
    <name type="common">Common fig</name>
    <dbReference type="NCBI Taxonomy" id="3494"/>
    <lineage>
        <taxon>Eukaryota</taxon>
        <taxon>Viridiplantae</taxon>
        <taxon>Streptophyta</taxon>
        <taxon>Embryophyta</taxon>
        <taxon>Tracheophyta</taxon>
        <taxon>Spermatophyta</taxon>
        <taxon>Magnoliopsida</taxon>
        <taxon>eudicotyledons</taxon>
        <taxon>Gunneridae</taxon>
        <taxon>Pentapetalae</taxon>
        <taxon>rosids</taxon>
        <taxon>fabids</taxon>
        <taxon>Rosales</taxon>
        <taxon>Moraceae</taxon>
        <taxon>Ficeae</taxon>
        <taxon>Ficus</taxon>
    </lineage>
</organism>
<evidence type="ECO:0000313" key="1">
    <source>
        <dbReference type="EMBL" id="GMN51326.1"/>
    </source>
</evidence>
<gene>
    <name evidence="1" type="ORF">TIFTF001_020487</name>
</gene>
<proteinExistence type="predicted"/>
<sequence length="89" mass="10095">MRLGANRGRECRRQAMRLPVPRGGGSNLLMSRFGWERPRGCSRIKRGGICRHRVLSLPDHRGRGSNHLLMGQTGGKRLRDCSMIKRDVT</sequence>
<reference evidence="1" key="1">
    <citation type="submission" date="2023-07" db="EMBL/GenBank/DDBJ databases">
        <title>draft genome sequence of fig (Ficus carica).</title>
        <authorList>
            <person name="Takahashi T."/>
            <person name="Nishimura K."/>
        </authorList>
    </citation>
    <scope>NUCLEOTIDE SEQUENCE</scope>
</reference>